<keyword evidence="4" id="KW-1185">Reference proteome</keyword>
<gene>
    <name evidence="3" type="ORF">AE618_22675</name>
</gene>
<dbReference type="NCBIfam" id="TIGR02384">
    <property type="entry name" value="RelB_DinJ"/>
    <property type="match status" value="1"/>
</dbReference>
<comment type="similarity">
    <text evidence="1">Belongs to the RelB/DinJ antitoxin family.</text>
</comment>
<dbReference type="GO" id="GO:0006355">
    <property type="term" value="P:regulation of DNA-templated transcription"/>
    <property type="evidence" value="ECO:0007669"/>
    <property type="project" value="InterPro"/>
</dbReference>
<dbReference type="Gene3D" id="1.10.1220.10">
    <property type="entry name" value="Met repressor-like"/>
    <property type="match status" value="1"/>
</dbReference>
<dbReference type="GO" id="GO:0006351">
    <property type="term" value="P:DNA-templated transcription"/>
    <property type="evidence" value="ECO:0007669"/>
    <property type="project" value="TreeGrafter"/>
</dbReference>
<sequence length="92" mass="10147">MAATAFVRARIDEGLKDEAAAVLAEMGLTVSDVVRMTLTRIAKDRALPLELKVPNAETRAAMEESRVLMKQRRARFATAQELFDALDQEAGQ</sequence>
<dbReference type="RefSeq" id="WP_054211334.1">
    <property type="nucleotide sequence ID" value="NZ_LGSZ01000060.1"/>
</dbReference>
<dbReference type="GO" id="GO:0000987">
    <property type="term" value="F:cis-regulatory region sequence-specific DNA binding"/>
    <property type="evidence" value="ECO:0007669"/>
    <property type="project" value="InterPro"/>
</dbReference>
<evidence type="ECO:0000256" key="1">
    <source>
        <dbReference type="ARBA" id="ARBA00010562"/>
    </source>
</evidence>
<organism evidence="3 4">
    <name type="scientific">Bosea vaviloviae</name>
    <dbReference type="NCBI Taxonomy" id="1526658"/>
    <lineage>
        <taxon>Bacteria</taxon>
        <taxon>Pseudomonadati</taxon>
        <taxon>Pseudomonadota</taxon>
        <taxon>Alphaproteobacteria</taxon>
        <taxon>Hyphomicrobiales</taxon>
        <taxon>Boseaceae</taxon>
        <taxon>Bosea</taxon>
    </lineage>
</organism>
<dbReference type="PANTHER" id="PTHR38781">
    <property type="entry name" value="ANTITOXIN DINJ-RELATED"/>
    <property type="match status" value="1"/>
</dbReference>
<comment type="caution">
    <text evidence="3">The sequence shown here is derived from an EMBL/GenBank/DDBJ whole genome shotgun (WGS) entry which is preliminary data.</text>
</comment>
<dbReference type="Pfam" id="PF04221">
    <property type="entry name" value="RelB"/>
    <property type="match status" value="1"/>
</dbReference>
<dbReference type="GO" id="GO:0044010">
    <property type="term" value="P:single-species biofilm formation"/>
    <property type="evidence" value="ECO:0007669"/>
    <property type="project" value="InterPro"/>
</dbReference>
<protein>
    <submittedName>
        <fullName evidence="3">Damage-inducible protein</fullName>
    </submittedName>
</protein>
<dbReference type="Proteomes" id="UP000037822">
    <property type="component" value="Unassembled WGS sequence"/>
</dbReference>
<dbReference type="PIRSF" id="PIRSF003108">
    <property type="entry name" value="DinJ"/>
    <property type="match status" value="1"/>
</dbReference>
<dbReference type="OrthoDB" id="9799097at2"/>
<evidence type="ECO:0000313" key="3">
    <source>
        <dbReference type="EMBL" id="KPH77359.1"/>
    </source>
</evidence>
<dbReference type="GO" id="GO:0015643">
    <property type="term" value="F:toxic substance binding"/>
    <property type="evidence" value="ECO:0007669"/>
    <property type="project" value="InterPro"/>
</dbReference>
<dbReference type="AlphaFoldDB" id="A0A0N1F187"/>
<dbReference type="PATRIC" id="fig|1526658.3.peg.1683"/>
<dbReference type="EMBL" id="LGSZ01000060">
    <property type="protein sequence ID" value="KPH77359.1"/>
    <property type="molecule type" value="Genomic_DNA"/>
</dbReference>
<accession>A0A0N1F187</accession>
<evidence type="ECO:0000256" key="2">
    <source>
        <dbReference type="ARBA" id="ARBA00022649"/>
    </source>
</evidence>
<keyword evidence="2" id="KW-1277">Toxin-antitoxin system</keyword>
<dbReference type="InterPro" id="IPR013321">
    <property type="entry name" value="Arc_rbn_hlx_hlx"/>
</dbReference>
<dbReference type="PANTHER" id="PTHR38781:SF1">
    <property type="entry name" value="ANTITOXIN DINJ-RELATED"/>
    <property type="match status" value="1"/>
</dbReference>
<evidence type="ECO:0000313" key="4">
    <source>
        <dbReference type="Proteomes" id="UP000037822"/>
    </source>
</evidence>
<dbReference type="InterPro" id="IPR007337">
    <property type="entry name" value="RelB/DinJ"/>
</dbReference>
<reference evidence="3 4" key="1">
    <citation type="submission" date="2015-07" db="EMBL/GenBank/DDBJ databases">
        <title>Whole genome sequencing of Bosea vaviloviae isolated from cave pool.</title>
        <authorList>
            <person name="Tan N.E.H."/>
            <person name="Lee Y.P."/>
            <person name="Gan H.M."/>
            <person name="Barton H."/>
            <person name="Savka M.A."/>
        </authorList>
    </citation>
    <scope>NUCLEOTIDE SEQUENCE [LARGE SCALE GENOMIC DNA]</scope>
    <source>
        <strain evidence="3 4">SD260</strain>
    </source>
</reference>
<name>A0A0N1F187_9HYPH</name>
<dbReference type="InterPro" id="IPR026262">
    <property type="entry name" value="DinJ"/>
</dbReference>
<proteinExistence type="inferred from homology"/>